<dbReference type="InterPro" id="IPR007485">
    <property type="entry name" value="LPS_assembly_LptE"/>
</dbReference>
<reference evidence="2" key="1">
    <citation type="submission" date="2018-05" db="EMBL/GenBank/DDBJ databases">
        <authorList>
            <person name="Nie L."/>
        </authorList>
    </citation>
    <scope>NUCLEOTIDE SEQUENCE [LARGE SCALE GENOMIC DNA]</scope>
    <source>
        <strain evidence="2">NL</strain>
    </source>
</reference>
<dbReference type="Proteomes" id="UP000248553">
    <property type="component" value="Unassembled WGS sequence"/>
</dbReference>
<organism evidence="1 2">
    <name type="scientific">Hymenobacter edaphi</name>
    <dbReference type="NCBI Taxonomy" id="2211146"/>
    <lineage>
        <taxon>Bacteria</taxon>
        <taxon>Pseudomonadati</taxon>
        <taxon>Bacteroidota</taxon>
        <taxon>Cytophagia</taxon>
        <taxon>Cytophagales</taxon>
        <taxon>Hymenobacteraceae</taxon>
        <taxon>Hymenobacter</taxon>
    </lineage>
</organism>
<protein>
    <recommendedName>
        <fullName evidence="3">LptE family protein</fullName>
    </recommendedName>
</protein>
<evidence type="ECO:0000313" key="1">
    <source>
        <dbReference type="EMBL" id="RAK70223.1"/>
    </source>
</evidence>
<dbReference type="AlphaFoldDB" id="A0A328BT37"/>
<evidence type="ECO:0008006" key="3">
    <source>
        <dbReference type="Google" id="ProtNLM"/>
    </source>
</evidence>
<name>A0A328BT37_9BACT</name>
<dbReference type="RefSeq" id="WP_111476957.1">
    <property type="nucleotide sequence ID" value="NZ_QHKM01000001.1"/>
</dbReference>
<dbReference type="GO" id="GO:0019867">
    <property type="term" value="C:outer membrane"/>
    <property type="evidence" value="ECO:0007669"/>
    <property type="project" value="InterPro"/>
</dbReference>
<dbReference type="GO" id="GO:0043165">
    <property type="term" value="P:Gram-negative-bacterium-type cell outer membrane assembly"/>
    <property type="evidence" value="ECO:0007669"/>
    <property type="project" value="InterPro"/>
</dbReference>
<sequence>MTWNKHRVLRPFVLLTALLLSLLPLSGCGVYSFTGTSIDYTQIKTFSIAVFQNNASNGPSFLAQRLTEDMKDYFLRNTTLKLVPRDGDLQFEGQIVAYDFAPAAIQSTNGQDQAGINRLTIQVRVKFTNTKDSKQDFEQTFQSNADFPAATNVSSILNDPVANRRITDRIITDAFNKSVANW</sequence>
<dbReference type="EMBL" id="QHKM01000001">
    <property type="protein sequence ID" value="RAK70223.1"/>
    <property type="molecule type" value="Genomic_DNA"/>
</dbReference>
<dbReference type="Pfam" id="PF04390">
    <property type="entry name" value="LptE"/>
    <property type="match status" value="1"/>
</dbReference>
<evidence type="ECO:0000313" key="2">
    <source>
        <dbReference type="Proteomes" id="UP000248553"/>
    </source>
</evidence>
<comment type="caution">
    <text evidence="1">The sequence shown here is derived from an EMBL/GenBank/DDBJ whole genome shotgun (WGS) entry which is preliminary data.</text>
</comment>
<dbReference type="OrthoDB" id="9790776at2"/>
<accession>A0A328BT37</accession>
<gene>
    <name evidence="1" type="ORF">DLM85_05080</name>
</gene>
<proteinExistence type="predicted"/>
<keyword evidence="2" id="KW-1185">Reference proteome</keyword>